<organism evidence="9 10">
    <name type="scientific">Suhomyces tanzawaensis NRRL Y-17324</name>
    <dbReference type="NCBI Taxonomy" id="984487"/>
    <lineage>
        <taxon>Eukaryota</taxon>
        <taxon>Fungi</taxon>
        <taxon>Dikarya</taxon>
        <taxon>Ascomycota</taxon>
        <taxon>Saccharomycotina</taxon>
        <taxon>Pichiomycetes</taxon>
        <taxon>Debaryomycetaceae</taxon>
        <taxon>Suhomyces</taxon>
    </lineage>
</organism>
<evidence type="ECO:0000256" key="1">
    <source>
        <dbReference type="ARBA" id="ARBA00004496"/>
    </source>
</evidence>
<dbReference type="InterPro" id="IPR039739">
    <property type="entry name" value="MAG2/RNF10"/>
</dbReference>
<dbReference type="InterPro" id="IPR018957">
    <property type="entry name" value="Znf_C3HC4_RING-type"/>
</dbReference>
<evidence type="ECO:0000256" key="4">
    <source>
        <dbReference type="ARBA" id="ARBA00022771"/>
    </source>
</evidence>
<evidence type="ECO:0000313" key="10">
    <source>
        <dbReference type="Proteomes" id="UP000094285"/>
    </source>
</evidence>
<dbReference type="OrthoDB" id="302966at2759"/>
<dbReference type="SMART" id="SM00184">
    <property type="entry name" value="RING"/>
    <property type="match status" value="1"/>
</dbReference>
<dbReference type="STRING" id="984487.A0A1E4SDZ3"/>
<dbReference type="InterPro" id="IPR001841">
    <property type="entry name" value="Znf_RING"/>
</dbReference>
<dbReference type="PANTHER" id="PTHR12983">
    <property type="entry name" value="RING FINGER 10 FAMILY MEMBER"/>
    <property type="match status" value="1"/>
</dbReference>
<proteinExistence type="predicted"/>
<keyword evidence="5" id="KW-0862">Zinc</keyword>
<dbReference type="GO" id="GO:0061630">
    <property type="term" value="F:ubiquitin protein ligase activity"/>
    <property type="evidence" value="ECO:0007669"/>
    <property type="project" value="EnsemblFungi"/>
</dbReference>
<accession>A0A1E4SDZ3</accession>
<dbReference type="InterPro" id="IPR017907">
    <property type="entry name" value="Znf_RING_CS"/>
</dbReference>
<dbReference type="InterPro" id="IPR013083">
    <property type="entry name" value="Znf_RING/FYVE/PHD"/>
</dbReference>
<protein>
    <recommendedName>
        <fullName evidence="8">RING-type domain-containing protein</fullName>
    </recommendedName>
</protein>
<evidence type="ECO:0000256" key="2">
    <source>
        <dbReference type="ARBA" id="ARBA00022490"/>
    </source>
</evidence>
<dbReference type="AlphaFoldDB" id="A0A1E4SDZ3"/>
<keyword evidence="2" id="KW-0963">Cytoplasm</keyword>
<dbReference type="PROSITE" id="PS50089">
    <property type="entry name" value="ZF_RING_2"/>
    <property type="match status" value="1"/>
</dbReference>
<dbReference type="GO" id="GO:0045944">
    <property type="term" value="P:positive regulation of transcription by RNA polymerase II"/>
    <property type="evidence" value="ECO:0007669"/>
    <property type="project" value="TreeGrafter"/>
</dbReference>
<dbReference type="GeneID" id="30982030"/>
<dbReference type="GO" id="GO:0008270">
    <property type="term" value="F:zinc ion binding"/>
    <property type="evidence" value="ECO:0007669"/>
    <property type="project" value="UniProtKB-KW"/>
</dbReference>
<evidence type="ECO:0000256" key="6">
    <source>
        <dbReference type="PROSITE-ProRule" id="PRU00175"/>
    </source>
</evidence>
<dbReference type="GO" id="GO:0070651">
    <property type="term" value="P:nonfunctional rRNA decay"/>
    <property type="evidence" value="ECO:0007669"/>
    <property type="project" value="EnsemblFungi"/>
</dbReference>
<feature type="compositionally biased region" description="Polar residues" evidence="7">
    <location>
        <begin position="25"/>
        <end position="45"/>
    </location>
</feature>
<evidence type="ECO:0000313" key="9">
    <source>
        <dbReference type="EMBL" id="ODV77739.1"/>
    </source>
</evidence>
<reference evidence="10" key="1">
    <citation type="submission" date="2016-05" db="EMBL/GenBank/DDBJ databases">
        <title>Comparative genomics of biotechnologically important yeasts.</title>
        <authorList>
            <consortium name="DOE Joint Genome Institute"/>
            <person name="Riley R."/>
            <person name="Haridas S."/>
            <person name="Wolfe K.H."/>
            <person name="Lopes M.R."/>
            <person name="Hittinger C.T."/>
            <person name="Goker M."/>
            <person name="Salamov A."/>
            <person name="Wisecaver J."/>
            <person name="Long T.M."/>
            <person name="Aerts A.L."/>
            <person name="Barry K."/>
            <person name="Choi C."/>
            <person name="Clum A."/>
            <person name="Coughlan A.Y."/>
            <person name="Deshpande S."/>
            <person name="Douglass A.P."/>
            <person name="Hanson S.J."/>
            <person name="Klenk H.-P."/>
            <person name="Labutti K."/>
            <person name="Lapidus A."/>
            <person name="Lindquist E."/>
            <person name="Lipzen A."/>
            <person name="Meier-Kolthoff J.P."/>
            <person name="Ohm R.A."/>
            <person name="Otillar R.P."/>
            <person name="Pangilinan J."/>
            <person name="Peng Y."/>
            <person name="Rokas A."/>
            <person name="Rosa C.A."/>
            <person name="Scheuner C."/>
            <person name="Sibirny A.A."/>
            <person name="Slot J.C."/>
            <person name="Stielow J.B."/>
            <person name="Sun H."/>
            <person name="Kurtzman C.P."/>
            <person name="Blackwell M."/>
            <person name="Grigoriev I.V."/>
            <person name="Jeffries T.W."/>
        </authorList>
    </citation>
    <scope>NUCLEOTIDE SEQUENCE [LARGE SCALE GENOMIC DNA]</scope>
    <source>
        <strain evidence="10">NRRL Y-17324</strain>
    </source>
</reference>
<evidence type="ECO:0000259" key="8">
    <source>
        <dbReference type="PROSITE" id="PS50089"/>
    </source>
</evidence>
<evidence type="ECO:0000256" key="7">
    <source>
        <dbReference type="SAM" id="MobiDB-lite"/>
    </source>
</evidence>
<feature type="region of interest" description="Disordered" evidence="7">
    <location>
        <begin position="104"/>
        <end position="125"/>
    </location>
</feature>
<evidence type="ECO:0000256" key="3">
    <source>
        <dbReference type="ARBA" id="ARBA00022723"/>
    </source>
</evidence>
<keyword evidence="10" id="KW-1185">Reference proteome</keyword>
<keyword evidence="4 6" id="KW-0863">Zinc-finger</keyword>
<gene>
    <name evidence="9" type="ORF">CANTADRAFT_26814</name>
</gene>
<comment type="subcellular location">
    <subcellularLocation>
        <location evidence="1">Cytoplasm</location>
    </subcellularLocation>
</comment>
<dbReference type="SUPFAM" id="SSF57850">
    <property type="entry name" value="RING/U-box"/>
    <property type="match status" value="1"/>
</dbReference>
<dbReference type="GO" id="GO:0000976">
    <property type="term" value="F:transcription cis-regulatory region binding"/>
    <property type="evidence" value="ECO:0007669"/>
    <property type="project" value="TreeGrafter"/>
</dbReference>
<dbReference type="PANTHER" id="PTHR12983:SF9">
    <property type="entry name" value="E3 UBIQUITIN-PROTEIN LIGASE RNF10"/>
    <property type="match status" value="1"/>
</dbReference>
<feature type="region of interest" description="Disordered" evidence="7">
    <location>
        <begin position="605"/>
        <end position="632"/>
    </location>
</feature>
<feature type="region of interest" description="Disordered" evidence="7">
    <location>
        <begin position="1"/>
        <end position="62"/>
    </location>
</feature>
<name>A0A1E4SDZ3_9ASCO</name>
<dbReference type="GO" id="GO:0006513">
    <property type="term" value="P:protein monoubiquitination"/>
    <property type="evidence" value="ECO:0007669"/>
    <property type="project" value="EnsemblFungi"/>
</dbReference>
<dbReference type="Gene3D" id="3.30.40.10">
    <property type="entry name" value="Zinc/RING finger domain, C3HC4 (zinc finger)"/>
    <property type="match status" value="1"/>
</dbReference>
<feature type="domain" description="RING-type" evidence="8">
    <location>
        <begin position="178"/>
        <end position="233"/>
    </location>
</feature>
<dbReference type="PROSITE" id="PS00518">
    <property type="entry name" value="ZF_RING_1"/>
    <property type="match status" value="1"/>
</dbReference>
<dbReference type="Pfam" id="PF00097">
    <property type="entry name" value="zf-C3HC4"/>
    <property type="match status" value="1"/>
</dbReference>
<dbReference type="RefSeq" id="XP_020062861.1">
    <property type="nucleotide sequence ID" value="XM_020207893.1"/>
</dbReference>
<dbReference type="FunFam" id="3.30.40.10:FF:000595">
    <property type="entry name" value="MAG2p Cytoplasmic protein"/>
    <property type="match status" value="1"/>
</dbReference>
<feature type="region of interest" description="Disordered" evidence="7">
    <location>
        <begin position="487"/>
        <end position="513"/>
    </location>
</feature>
<sequence>MNNKPSLGTITPKAIDNDYVKPPFNRSSTSTRKYDQKNTNQHVASQPQAQKQQPRRKQKKGLDQVASLIENLPKQTKLHGHGRKNQISINHLLDFQSYRDLEEYQHNHSRRRPSGGSRPRNRDVRTRKVHLSGMSFINVNYKFVVDTRKDYKEQALDPNIPPDTDDIIRIIVPKGNACPICLSDDPIAPRMISSCGHIVCLKCLLSLLESEVPTSKKKESSAIVEKYRECPLCLSIIRKNEVKPVLINNIDERFETPKIDDDVVLTLMTRPLHKILPLPQAIHEYHDVVGNFPMVNQTNPDFNQYLRIFKGDLDYLLKMYATEKQQILENYEEEKLVYNEPDTYFKMAIAHIDAEISNWSHKLAQPVDRKDRKRDVADTGKDNSSTFYFYQTGFNSNATYVLSPLDIKVVKAAYHNSYEELPSSIVAKIENIRYDELSPETSMTKYKYLSHLPSGTQLGFLECNWNNNEFLSDQAWNTFKDDLSKRTKNSKKKLNREERDRKRAQDEEEKRTKNFYARENGTLGNETEEFYERGNFGTLSIVDHRELPALLSEDRRESAGSADSEAGEYVSTVWGTKIPKAEFVDDVFEDEDDWDAEEMIRKAKEEMERQEAKGKGKKKKKKLVLLSSNTHR</sequence>
<dbReference type="EMBL" id="KV453914">
    <property type="protein sequence ID" value="ODV77739.1"/>
    <property type="molecule type" value="Genomic_DNA"/>
</dbReference>
<evidence type="ECO:0000256" key="5">
    <source>
        <dbReference type="ARBA" id="ARBA00022833"/>
    </source>
</evidence>
<dbReference type="Proteomes" id="UP000094285">
    <property type="component" value="Unassembled WGS sequence"/>
</dbReference>
<keyword evidence="3" id="KW-0479">Metal-binding</keyword>
<feature type="compositionally biased region" description="Basic and acidic residues" evidence="7">
    <location>
        <begin position="495"/>
        <end position="512"/>
    </location>
</feature>
<feature type="compositionally biased region" description="Basic and acidic residues" evidence="7">
    <location>
        <begin position="605"/>
        <end position="614"/>
    </location>
</feature>
<dbReference type="GO" id="GO:0022626">
    <property type="term" value="C:cytosolic ribosome"/>
    <property type="evidence" value="ECO:0007669"/>
    <property type="project" value="EnsemblFungi"/>
</dbReference>